<organism evidence="1 2">
    <name type="scientific">Alkaliphilus peptidifermentans DSM 18978</name>
    <dbReference type="NCBI Taxonomy" id="1120976"/>
    <lineage>
        <taxon>Bacteria</taxon>
        <taxon>Bacillati</taxon>
        <taxon>Bacillota</taxon>
        <taxon>Clostridia</taxon>
        <taxon>Peptostreptococcales</taxon>
        <taxon>Natronincolaceae</taxon>
        <taxon>Alkaliphilus</taxon>
    </lineage>
</organism>
<dbReference type="AlphaFoldDB" id="A0A1G5GIA7"/>
<evidence type="ECO:0000313" key="1">
    <source>
        <dbReference type="EMBL" id="SCY51273.1"/>
    </source>
</evidence>
<protein>
    <submittedName>
        <fullName evidence="1">Uncharacterized protein</fullName>
    </submittedName>
</protein>
<keyword evidence="2" id="KW-1185">Reference proteome</keyword>
<dbReference type="RefSeq" id="WP_176758931.1">
    <property type="nucleotide sequence ID" value="NZ_FMUS01000009.1"/>
</dbReference>
<dbReference type="Proteomes" id="UP000198636">
    <property type="component" value="Unassembled WGS sequence"/>
</dbReference>
<gene>
    <name evidence="1" type="ORF">SAMN03080606_01701</name>
</gene>
<dbReference type="EMBL" id="FMUS01000009">
    <property type="protein sequence ID" value="SCY51273.1"/>
    <property type="molecule type" value="Genomic_DNA"/>
</dbReference>
<reference evidence="1 2" key="1">
    <citation type="submission" date="2016-10" db="EMBL/GenBank/DDBJ databases">
        <authorList>
            <person name="de Groot N.N."/>
        </authorList>
    </citation>
    <scope>NUCLEOTIDE SEQUENCE [LARGE SCALE GENOMIC DNA]</scope>
    <source>
        <strain evidence="1 2">DSM 18978</strain>
    </source>
</reference>
<name>A0A1G5GIA7_9FIRM</name>
<sequence length="55" mass="6292">MKIMRPSNITQSFCCGILHYIEIDNLTTEKNKPLLLGFVIDLINTGKAKSNRRKI</sequence>
<accession>A0A1G5GIA7</accession>
<evidence type="ECO:0000313" key="2">
    <source>
        <dbReference type="Proteomes" id="UP000198636"/>
    </source>
</evidence>
<proteinExistence type="predicted"/>
<dbReference type="STRING" id="1120976.SAMN03080606_01701"/>